<protein>
    <recommendedName>
        <fullName evidence="4">DUF3563 domain-containing protein</fullName>
    </recommendedName>
</protein>
<feature type="region of interest" description="Disordered" evidence="1">
    <location>
        <begin position="52"/>
        <end position="71"/>
    </location>
</feature>
<proteinExistence type="predicted"/>
<dbReference type="RefSeq" id="WP_394417375.1">
    <property type="nucleotide sequence ID" value="NZ_JBIGIC010000021.1"/>
</dbReference>
<evidence type="ECO:0000313" key="3">
    <source>
        <dbReference type="Proteomes" id="UP001606134"/>
    </source>
</evidence>
<sequence>MLRTATRTPTVDVPDLLRRAGAWLRRTWHQPHVDDDERFLREARDIADLERRLQQLERGPTPRFGPLPPGL</sequence>
<comment type="caution">
    <text evidence="2">The sequence shown here is derived from an EMBL/GenBank/DDBJ whole genome shotgun (WGS) entry which is preliminary data.</text>
</comment>
<organism evidence="2 3">
    <name type="scientific">Pelomonas candidula</name>
    <dbReference type="NCBI Taxonomy" id="3299025"/>
    <lineage>
        <taxon>Bacteria</taxon>
        <taxon>Pseudomonadati</taxon>
        <taxon>Pseudomonadota</taxon>
        <taxon>Betaproteobacteria</taxon>
        <taxon>Burkholderiales</taxon>
        <taxon>Sphaerotilaceae</taxon>
        <taxon>Roseateles</taxon>
    </lineage>
</organism>
<evidence type="ECO:0000313" key="2">
    <source>
        <dbReference type="EMBL" id="MFG6490342.1"/>
    </source>
</evidence>
<name>A0ABW7HLI9_9BURK</name>
<reference evidence="2 3" key="1">
    <citation type="submission" date="2024-08" db="EMBL/GenBank/DDBJ databases">
        <authorList>
            <person name="Lu H."/>
        </authorList>
    </citation>
    <scope>NUCLEOTIDE SEQUENCE [LARGE SCALE GENOMIC DNA]</scope>
    <source>
        <strain evidence="2 3">BYS78W</strain>
    </source>
</reference>
<gene>
    <name evidence="2" type="ORF">ACG04R_26970</name>
</gene>
<dbReference type="Proteomes" id="UP001606134">
    <property type="component" value="Unassembled WGS sequence"/>
</dbReference>
<keyword evidence="3" id="KW-1185">Reference proteome</keyword>
<accession>A0ABW7HLI9</accession>
<evidence type="ECO:0008006" key="4">
    <source>
        <dbReference type="Google" id="ProtNLM"/>
    </source>
</evidence>
<dbReference type="EMBL" id="JBIGIC010000021">
    <property type="protein sequence ID" value="MFG6490342.1"/>
    <property type="molecule type" value="Genomic_DNA"/>
</dbReference>
<evidence type="ECO:0000256" key="1">
    <source>
        <dbReference type="SAM" id="MobiDB-lite"/>
    </source>
</evidence>